<proteinExistence type="inferred from homology"/>
<feature type="domain" description="DNA/RNA non-specific endonuclease/pyrophosphatase/phosphodiesterase" evidence="7">
    <location>
        <begin position="105"/>
        <end position="290"/>
    </location>
</feature>
<dbReference type="SMR" id="B4MVV5"/>
<evidence type="ECO:0000256" key="3">
    <source>
        <dbReference type="ARBA" id="ARBA00022759"/>
    </source>
</evidence>
<dbReference type="STRING" id="7260.B4MVV5"/>
<evidence type="ECO:0000259" key="7">
    <source>
        <dbReference type="SMART" id="SM00892"/>
    </source>
</evidence>
<accession>B4MVV5</accession>
<dbReference type="AlphaFoldDB" id="B4MVV5"/>
<keyword evidence="5" id="KW-0812">Transmembrane</keyword>
<dbReference type="FunCoup" id="B4MVV5">
    <property type="interactions" value="2"/>
</dbReference>
<feature type="domain" description="ENPP1-3/EXOG-like endonuclease/phosphodiesterase" evidence="6">
    <location>
        <begin position="106"/>
        <end position="290"/>
    </location>
</feature>
<dbReference type="eggNOG" id="KOG3721">
    <property type="taxonomic scope" value="Eukaryota"/>
</dbReference>
<dbReference type="OrthoDB" id="5418055at2759"/>
<evidence type="ECO:0000256" key="1">
    <source>
        <dbReference type="ARBA" id="ARBA00010052"/>
    </source>
</evidence>
<feature type="transmembrane region" description="Helical" evidence="5">
    <location>
        <begin position="12"/>
        <end position="34"/>
    </location>
</feature>
<evidence type="ECO:0000256" key="2">
    <source>
        <dbReference type="ARBA" id="ARBA00022722"/>
    </source>
</evidence>
<keyword evidence="9" id="KW-1185">Reference proteome</keyword>
<dbReference type="EMBL" id="CH963857">
    <property type="protein sequence ID" value="EDW75825.2"/>
    <property type="molecule type" value="Genomic_DNA"/>
</dbReference>
<dbReference type="InterPro" id="IPR044925">
    <property type="entry name" value="His-Me_finger_sf"/>
</dbReference>
<dbReference type="InterPro" id="IPR040255">
    <property type="entry name" value="Non-specific_endonuclease"/>
</dbReference>
<dbReference type="InterPro" id="IPR044929">
    <property type="entry name" value="DNA/RNA_non-sp_Endonuclease_sf"/>
</dbReference>
<dbReference type="KEGG" id="dwi:6641892"/>
<dbReference type="PANTHER" id="PTHR13966:SF5">
    <property type="entry name" value="ENDONUCLEASE G, MITOCHONDRIAL"/>
    <property type="match status" value="1"/>
</dbReference>
<dbReference type="GO" id="GO:0046872">
    <property type="term" value="F:metal ion binding"/>
    <property type="evidence" value="ECO:0007669"/>
    <property type="project" value="UniProtKB-KW"/>
</dbReference>
<dbReference type="SMART" id="SM00477">
    <property type="entry name" value="NUC"/>
    <property type="match status" value="1"/>
</dbReference>
<dbReference type="GO" id="GO:0005743">
    <property type="term" value="C:mitochondrial inner membrane"/>
    <property type="evidence" value="ECO:0007669"/>
    <property type="project" value="TreeGrafter"/>
</dbReference>
<dbReference type="Proteomes" id="UP000007798">
    <property type="component" value="Unassembled WGS sequence"/>
</dbReference>
<dbReference type="EC" id="3.-.-.-" evidence="8"/>
<feature type="binding site" evidence="4">
    <location>
        <position position="174"/>
    </location>
    <ligand>
        <name>Mg(2+)</name>
        <dbReference type="ChEBI" id="CHEBI:18420"/>
        <note>catalytic</note>
    </ligand>
</feature>
<organism evidence="8 9">
    <name type="scientific">Drosophila willistoni</name>
    <name type="common">Fruit fly</name>
    <dbReference type="NCBI Taxonomy" id="7260"/>
    <lineage>
        <taxon>Eukaryota</taxon>
        <taxon>Metazoa</taxon>
        <taxon>Ecdysozoa</taxon>
        <taxon>Arthropoda</taxon>
        <taxon>Hexapoda</taxon>
        <taxon>Insecta</taxon>
        <taxon>Pterygota</taxon>
        <taxon>Neoptera</taxon>
        <taxon>Endopterygota</taxon>
        <taxon>Diptera</taxon>
        <taxon>Brachycera</taxon>
        <taxon>Muscomorpha</taxon>
        <taxon>Ephydroidea</taxon>
        <taxon>Drosophilidae</taxon>
        <taxon>Drosophila</taxon>
        <taxon>Sophophora</taxon>
    </lineage>
</organism>
<reference evidence="8 9" key="1">
    <citation type="journal article" date="2007" name="Nature">
        <title>Evolution of genes and genomes on the Drosophila phylogeny.</title>
        <authorList>
            <consortium name="Drosophila 12 Genomes Consortium"/>
            <person name="Clark A.G."/>
            <person name="Eisen M.B."/>
            <person name="Smith D.R."/>
            <person name="Bergman C.M."/>
            <person name="Oliver B."/>
            <person name="Markow T.A."/>
            <person name="Kaufman T.C."/>
            <person name="Kellis M."/>
            <person name="Gelbart W."/>
            <person name="Iyer V.N."/>
            <person name="Pollard D.A."/>
            <person name="Sackton T.B."/>
            <person name="Larracuente A.M."/>
            <person name="Singh N.D."/>
            <person name="Abad J.P."/>
            <person name="Abt D.N."/>
            <person name="Adryan B."/>
            <person name="Aguade M."/>
            <person name="Akashi H."/>
            <person name="Anderson W.W."/>
            <person name="Aquadro C.F."/>
            <person name="Ardell D.H."/>
            <person name="Arguello R."/>
            <person name="Artieri C.G."/>
            <person name="Barbash D.A."/>
            <person name="Barker D."/>
            <person name="Barsanti P."/>
            <person name="Batterham P."/>
            <person name="Batzoglou S."/>
            <person name="Begun D."/>
            <person name="Bhutkar A."/>
            <person name="Blanco E."/>
            <person name="Bosak S.A."/>
            <person name="Bradley R.K."/>
            <person name="Brand A.D."/>
            <person name="Brent M.R."/>
            <person name="Brooks A.N."/>
            <person name="Brown R.H."/>
            <person name="Butlin R.K."/>
            <person name="Caggese C."/>
            <person name="Calvi B.R."/>
            <person name="Bernardo de Carvalho A."/>
            <person name="Caspi A."/>
            <person name="Castrezana S."/>
            <person name="Celniker S.E."/>
            <person name="Chang J.L."/>
            <person name="Chapple C."/>
            <person name="Chatterji S."/>
            <person name="Chinwalla A."/>
            <person name="Civetta A."/>
            <person name="Clifton S.W."/>
            <person name="Comeron J.M."/>
            <person name="Costello J.C."/>
            <person name="Coyne J.A."/>
            <person name="Daub J."/>
            <person name="David R.G."/>
            <person name="Delcher A.L."/>
            <person name="Delehaunty K."/>
            <person name="Do C.B."/>
            <person name="Ebling H."/>
            <person name="Edwards K."/>
            <person name="Eickbush T."/>
            <person name="Evans J.D."/>
            <person name="Filipski A."/>
            <person name="Findeiss S."/>
            <person name="Freyhult E."/>
            <person name="Fulton L."/>
            <person name="Fulton R."/>
            <person name="Garcia A.C."/>
            <person name="Gardiner A."/>
            <person name="Garfield D.A."/>
            <person name="Garvin B.E."/>
            <person name="Gibson G."/>
            <person name="Gilbert D."/>
            <person name="Gnerre S."/>
            <person name="Godfrey J."/>
            <person name="Good R."/>
            <person name="Gotea V."/>
            <person name="Gravely B."/>
            <person name="Greenberg A.J."/>
            <person name="Griffiths-Jones S."/>
            <person name="Gross S."/>
            <person name="Guigo R."/>
            <person name="Gustafson E.A."/>
            <person name="Haerty W."/>
            <person name="Hahn M.W."/>
            <person name="Halligan D.L."/>
            <person name="Halpern A.L."/>
            <person name="Halter G.M."/>
            <person name="Han M.V."/>
            <person name="Heger A."/>
            <person name="Hillier L."/>
            <person name="Hinrichs A.S."/>
            <person name="Holmes I."/>
            <person name="Hoskins R.A."/>
            <person name="Hubisz M.J."/>
            <person name="Hultmark D."/>
            <person name="Huntley M.A."/>
            <person name="Jaffe D.B."/>
            <person name="Jagadeeshan S."/>
            <person name="Jeck W.R."/>
            <person name="Johnson J."/>
            <person name="Jones C.D."/>
            <person name="Jordan W.C."/>
            <person name="Karpen G.H."/>
            <person name="Kataoka E."/>
            <person name="Keightley P.D."/>
            <person name="Kheradpour P."/>
            <person name="Kirkness E.F."/>
            <person name="Koerich L.B."/>
            <person name="Kristiansen K."/>
            <person name="Kudrna D."/>
            <person name="Kulathinal R.J."/>
            <person name="Kumar S."/>
            <person name="Kwok R."/>
            <person name="Lander E."/>
            <person name="Langley C.H."/>
            <person name="Lapoint R."/>
            <person name="Lazzaro B.P."/>
            <person name="Lee S.J."/>
            <person name="Levesque L."/>
            <person name="Li R."/>
            <person name="Lin C.F."/>
            <person name="Lin M.F."/>
            <person name="Lindblad-Toh K."/>
            <person name="Llopart A."/>
            <person name="Long M."/>
            <person name="Low L."/>
            <person name="Lozovsky E."/>
            <person name="Lu J."/>
            <person name="Luo M."/>
            <person name="Machado C.A."/>
            <person name="Makalowski W."/>
            <person name="Marzo M."/>
            <person name="Matsuda M."/>
            <person name="Matzkin L."/>
            <person name="McAllister B."/>
            <person name="McBride C.S."/>
            <person name="McKernan B."/>
            <person name="McKernan K."/>
            <person name="Mendez-Lago M."/>
            <person name="Minx P."/>
            <person name="Mollenhauer M.U."/>
            <person name="Montooth K."/>
            <person name="Mount S.M."/>
            <person name="Mu X."/>
            <person name="Myers E."/>
            <person name="Negre B."/>
            <person name="Newfeld S."/>
            <person name="Nielsen R."/>
            <person name="Noor M.A."/>
            <person name="O'Grady P."/>
            <person name="Pachter L."/>
            <person name="Papaceit M."/>
            <person name="Parisi M.J."/>
            <person name="Parisi M."/>
            <person name="Parts L."/>
            <person name="Pedersen J.S."/>
            <person name="Pesole G."/>
            <person name="Phillippy A.M."/>
            <person name="Ponting C.P."/>
            <person name="Pop M."/>
            <person name="Porcelli D."/>
            <person name="Powell J.R."/>
            <person name="Prohaska S."/>
            <person name="Pruitt K."/>
            <person name="Puig M."/>
            <person name="Quesneville H."/>
            <person name="Ram K.R."/>
            <person name="Rand D."/>
            <person name="Rasmussen M.D."/>
            <person name="Reed L.K."/>
            <person name="Reenan R."/>
            <person name="Reily A."/>
            <person name="Remington K.A."/>
            <person name="Rieger T.T."/>
            <person name="Ritchie M.G."/>
            <person name="Robin C."/>
            <person name="Rogers Y.H."/>
            <person name="Rohde C."/>
            <person name="Rozas J."/>
            <person name="Rubenfield M.J."/>
            <person name="Ruiz A."/>
            <person name="Russo S."/>
            <person name="Salzberg S.L."/>
            <person name="Sanchez-Gracia A."/>
            <person name="Saranga D.J."/>
            <person name="Sato H."/>
            <person name="Schaeffer S.W."/>
            <person name="Schatz M.C."/>
            <person name="Schlenke T."/>
            <person name="Schwartz R."/>
            <person name="Segarra C."/>
            <person name="Singh R.S."/>
            <person name="Sirot L."/>
            <person name="Sirota M."/>
            <person name="Sisneros N.B."/>
            <person name="Smith C.D."/>
            <person name="Smith T.F."/>
            <person name="Spieth J."/>
            <person name="Stage D.E."/>
            <person name="Stark A."/>
            <person name="Stephan W."/>
            <person name="Strausberg R.L."/>
            <person name="Strempel S."/>
            <person name="Sturgill D."/>
            <person name="Sutton G."/>
            <person name="Sutton G.G."/>
            <person name="Tao W."/>
            <person name="Teichmann S."/>
            <person name="Tobari Y.N."/>
            <person name="Tomimura Y."/>
            <person name="Tsolas J.M."/>
            <person name="Valente V.L."/>
            <person name="Venter E."/>
            <person name="Venter J.C."/>
            <person name="Vicario S."/>
            <person name="Vieira F.G."/>
            <person name="Vilella A.J."/>
            <person name="Villasante A."/>
            <person name="Walenz B."/>
            <person name="Wang J."/>
            <person name="Wasserman M."/>
            <person name="Watts T."/>
            <person name="Wilson D."/>
            <person name="Wilson R.K."/>
            <person name="Wing R.A."/>
            <person name="Wolfner M.F."/>
            <person name="Wong A."/>
            <person name="Wong G.K."/>
            <person name="Wu C.I."/>
            <person name="Wu G."/>
            <person name="Yamamoto D."/>
            <person name="Yang H.P."/>
            <person name="Yang S.P."/>
            <person name="Yorke J.A."/>
            <person name="Yoshida K."/>
            <person name="Zdobnov E."/>
            <person name="Zhang P."/>
            <person name="Zhang Y."/>
            <person name="Zimin A.V."/>
            <person name="Baldwin J."/>
            <person name="Abdouelleil A."/>
            <person name="Abdulkadir J."/>
            <person name="Abebe A."/>
            <person name="Abera B."/>
            <person name="Abreu J."/>
            <person name="Acer S.C."/>
            <person name="Aftuck L."/>
            <person name="Alexander A."/>
            <person name="An P."/>
            <person name="Anderson E."/>
            <person name="Anderson S."/>
            <person name="Arachi H."/>
            <person name="Azer M."/>
            <person name="Bachantsang P."/>
            <person name="Barry A."/>
            <person name="Bayul T."/>
            <person name="Berlin A."/>
            <person name="Bessette D."/>
            <person name="Bloom T."/>
            <person name="Blye J."/>
            <person name="Boguslavskiy L."/>
            <person name="Bonnet C."/>
            <person name="Boukhgalter B."/>
            <person name="Bourzgui I."/>
            <person name="Brown A."/>
            <person name="Cahill P."/>
            <person name="Channer S."/>
            <person name="Cheshatsang Y."/>
            <person name="Chuda L."/>
            <person name="Citroen M."/>
            <person name="Collymore A."/>
            <person name="Cooke P."/>
            <person name="Costello M."/>
            <person name="D'Aco K."/>
            <person name="Daza R."/>
            <person name="De Haan G."/>
            <person name="DeGray S."/>
            <person name="DeMaso C."/>
            <person name="Dhargay N."/>
            <person name="Dooley K."/>
            <person name="Dooley E."/>
            <person name="Doricent M."/>
            <person name="Dorje P."/>
            <person name="Dorjee K."/>
            <person name="Dupes A."/>
            <person name="Elong R."/>
            <person name="Falk J."/>
            <person name="Farina A."/>
            <person name="Faro S."/>
            <person name="Ferguson D."/>
            <person name="Fisher S."/>
            <person name="Foley C.D."/>
            <person name="Franke A."/>
            <person name="Friedrich D."/>
            <person name="Gadbois L."/>
            <person name="Gearin G."/>
            <person name="Gearin C.R."/>
            <person name="Giannoukos G."/>
            <person name="Goode T."/>
            <person name="Graham J."/>
            <person name="Grandbois E."/>
            <person name="Grewal S."/>
            <person name="Gyaltsen K."/>
            <person name="Hafez N."/>
            <person name="Hagos B."/>
            <person name="Hall J."/>
            <person name="Henson C."/>
            <person name="Hollinger A."/>
            <person name="Honan T."/>
            <person name="Huard M.D."/>
            <person name="Hughes L."/>
            <person name="Hurhula B."/>
            <person name="Husby M.E."/>
            <person name="Kamat A."/>
            <person name="Kanga B."/>
            <person name="Kashin S."/>
            <person name="Khazanovich D."/>
            <person name="Kisner P."/>
            <person name="Lance K."/>
            <person name="Lara M."/>
            <person name="Lee W."/>
            <person name="Lennon N."/>
            <person name="Letendre F."/>
            <person name="LeVine R."/>
            <person name="Lipovsky A."/>
            <person name="Liu X."/>
            <person name="Liu J."/>
            <person name="Liu S."/>
            <person name="Lokyitsang T."/>
            <person name="Lokyitsang Y."/>
            <person name="Lubonja R."/>
            <person name="Lui A."/>
            <person name="MacDonald P."/>
            <person name="Magnisalis V."/>
            <person name="Maru K."/>
            <person name="Matthews C."/>
            <person name="McCusker W."/>
            <person name="McDonough S."/>
            <person name="Mehta T."/>
            <person name="Meldrim J."/>
            <person name="Meneus L."/>
            <person name="Mihai O."/>
            <person name="Mihalev A."/>
            <person name="Mihova T."/>
            <person name="Mittelman R."/>
            <person name="Mlenga V."/>
            <person name="Montmayeur A."/>
            <person name="Mulrain L."/>
            <person name="Navidi A."/>
            <person name="Naylor J."/>
            <person name="Negash T."/>
            <person name="Nguyen T."/>
            <person name="Nguyen N."/>
            <person name="Nicol R."/>
            <person name="Norbu C."/>
            <person name="Norbu N."/>
            <person name="Novod N."/>
            <person name="O'Neill B."/>
            <person name="Osman S."/>
            <person name="Markiewicz E."/>
            <person name="Oyono O.L."/>
            <person name="Patti C."/>
            <person name="Phunkhang P."/>
            <person name="Pierre F."/>
            <person name="Priest M."/>
            <person name="Raghuraman S."/>
            <person name="Rege F."/>
            <person name="Reyes R."/>
            <person name="Rise C."/>
            <person name="Rogov P."/>
            <person name="Ross K."/>
            <person name="Ryan E."/>
            <person name="Settipalli S."/>
            <person name="Shea T."/>
            <person name="Sherpa N."/>
            <person name="Shi L."/>
            <person name="Shih D."/>
            <person name="Sparrow T."/>
            <person name="Spaulding J."/>
            <person name="Stalker J."/>
            <person name="Stange-Thomann N."/>
            <person name="Stavropoulos S."/>
            <person name="Stone C."/>
            <person name="Strader C."/>
            <person name="Tesfaye S."/>
            <person name="Thomson T."/>
            <person name="Thoulutsang Y."/>
            <person name="Thoulutsang D."/>
            <person name="Topham K."/>
            <person name="Topping I."/>
            <person name="Tsamla T."/>
            <person name="Vassiliev H."/>
            <person name="Vo A."/>
            <person name="Wangchuk T."/>
            <person name="Wangdi T."/>
            <person name="Weiand M."/>
            <person name="Wilkinson J."/>
            <person name="Wilson A."/>
            <person name="Yadav S."/>
            <person name="Young G."/>
            <person name="Yu Q."/>
            <person name="Zembek L."/>
            <person name="Zhong D."/>
            <person name="Zimmer A."/>
            <person name="Zwirko Z."/>
            <person name="Jaffe D.B."/>
            <person name="Alvarez P."/>
            <person name="Brockman W."/>
            <person name="Butler J."/>
            <person name="Chin C."/>
            <person name="Gnerre S."/>
            <person name="Grabherr M."/>
            <person name="Kleber M."/>
            <person name="Mauceli E."/>
            <person name="MacCallum I."/>
        </authorList>
    </citation>
    <scope>NUCLEOTIDE SEQUENCE [LARGE SCALE GENOMIC DNA]</scope>
    <source>
        <strain evidence="9">Tucson 14030-0811.24</strain>
    </source>
</reference>
<evidence type="ECO:0000313" key="8">
    <source>
        <dbReference type="EMBL" id="EDW75825.2"/>
    </source>
</evidence>
<keyword evidence="4" id="KW-0479">Metal-binding</keyword>
<dbReference type="SUPFAM" id="SSF54060">
    <property type="entry name" value="His-Me finger endonucleases"/>
    <property type="match status" value="1"/>
</dbReference>
<keyword evidence="5" id="KW-1133">Transmembrane helix</keyword>
<dbReference type="GO" id="GO:0003676">
    <property type="term" value="F:nucleic acid binding"/>
    <property type="evidence" value="ECO:0007669"/>
    <property type="project" value="InterPro"/>
</dbReference>
<evidence type="ECO:0000256" key="5">
    <source>
        <dbReference type="SAM" id="Phobius"/>
    </source>
</evidence>
<comment type="similarity">
    <text evidence="1">Belongs to the DNA/RNA non-specific endonuclease family.</text>
</comment>
<dbReference type="Gene3D" id="3.40.570.10">
    <property type="entry name" value="Extracellular Endonuclease, subunit A"/>
    <property type="match status" value="1"/>
</dbReference>
<protein>
    <submittedName>
        <fullName evidence="8">Uncharacterized protein</fullName>
        <ecNumber evidence="8">3.-.-.-</ecNumber>
    </submittedName>
</protein>
<dbReference type="InterPro" id="IPR001604">
    <property type="entry name" value="Endo_G_ENPP1-like_dom"/>
</dbReference>
<dbReference type="GO" id="GO:0004521">
    <property type="term" value="F:RNA endonuclease activity"/>
    <property type="evidence" value="ECO:0007669"/>
    <property type="project" value="TreeGrafter"/>
</dbReference>
<evidence type="ECO:0000313" key="9">
    <source>
        <dbReference type="Proteomes" id="UP000007798"/>
    </source>
</evidence>
<keyword evidence="8" id="KW-0378">Hydrolase</keyword>
<dbReference type="GO" id="GO:0006309">
    <property type="term" value="P:apoptotic DNA fragmentation"/>
    <property type="evidence" value="ECO:0007669"/>
    <property type="project" value="TreeGrafter"/>
</dbReference>
<dbReference type="GO" id="GO:0005634">
    <property type="term" value="C:nucleus"/>
    <property type="evidence" value="ECO:0007669"/>
    <property type="project" value="TreeGrafter"/>
</dbReference>
<dbReference type="Pfam" id="PF01223">
    <property type="entry name" value="Endonuclease_NS"/>
    <property type="match status" value="1"/>
</dbReference>
<name>B4MVV5_DROWI</name>
<keyword evidence="3" id="KW-0255">Endonuclease</keyword>
<dbReference type="HOGENOM" id="CLU_055174_0_1_1"/>
<dbReference type="PANTHER" id="PTHR13966">
    <property type="entry name" value="ENDONUCLEASE RELATED"/>
    <property type="match status" value="1"/>
</dbReference>
<keyword evidence="2" id="KW-0540">Nuclease</keyword>
<gene>
    <name evidence="8" type="primary">Dwil\GK15148</name>
    <name evidence="8" type="ORF">Dwil_GK15148</name>
</gene>
<dbReference type="InParanoid" id="B4MVV5"/>
<evidence type="ECO:0000259" key="6">
    <source>
        <dbReference type="SMART" id="SM00477"/>
    </source>
</evidence>
<keyword evidence="5" id="KW-0472">Membrane</keyword>
<dbReference type="GO" id="GO:0000014">
    <property type="term" value="F:single-stranded DNA endodeoxyribonuclease activity"/>
    <property type="evidence" value="ECO:0007669"/>
    <property type="project" value="TreeGrafter"/>
</dbReference>
<dbReference type="InterPro" id="IPR020821">
    <property type="entry name" value="ENPP1-3/EXOG-like_nuc-like"/>
</dbReference>
<dbReference type="SMART" id="SM00892">
    <property type="entry name" value="Endonuclease_NS"/>
    <property type="match status" value="1"/>
</dbReference>
<evidence type="ECO:0000256" key="4">
    <source>
        <dbReference type="PIRSR" id="PIRSR640255-2"/>
    </source>
</evidence>
<sequence length="310" mass="35808">MKKFTCFHVDMPLKSILTIFAVTAGSFFALGAYYQHQDVMRNIKRLEQRNPHAYFIRRKLYALLSLFNASPDMEDPDEDDEEEKHKFGGIMKYGFPSMNDITLNEEFDFVTAFDRRNSAIQWMCERVEHDLSTRNSQALAMSSNSSPAHFTGQSEASRVFFMSNIKSFVSRGFNLSIWHRLLVYVEEMSHRHGTVYVYTGSIYMPCELKTNDWYLQFQPEDNTMVAVPTHFFKILVIDPKHGDKLTPYAEAYVIPNAPINDSVQLKSLLSDVRDIENATGLKFFEGLDRHFIDNQTAMETNQNSAQIVEV</sequence>